<feature type="domain" description="Pyridoxamine kinase/Phosphomethylpyrimidine kinase" evidence="3">
    <location>
        <begin position="25"/>
        <end position="268"/>
    </location>
</feature>
<dbReference type="Pfam" id="PF08543">
    <property type="entry name" value="Phos_pyr_kin"/>
    <property type="match status" value="1"/>
</dbReference>
<dbReference type="EC" id="2.7.1.49" evidence="2"/>
<accession>A0ABS9EW39</accession>
<sequence length="281" mass="29202">MVAILQEVYLLSIYRGLAMTVAGSDSGGGAGIQADLKTFAALRVFGTSALTAVTAQNSLGVQAIHDIPSEIVYEQMKSVLSDFSVGAVKTGMLGKTDAIGAVCRAVRDFSVHKLVVDPVMIAQSGDSLIQDDAVSAIKEELLPLATLVTPNVPEAERLSGLEVPDVEGMIAAASAIAGMGPQAVLVKGGHLEGEKVVDVLWTSGKPIKFESPRIDTENNHGTGCTLSAAIAAELAAGCELDLAVERGRAYLMMALERGFKPGKGYGPTGHAVTPDWVKKGE</sequence>
<dbReference type="GO" id="GO:0008902">
    <property type="term" value="F:hydroxymethylpyrimidine kinase activity"/>
    <property type="evidence" value="ECO:0007669"/>
    <property type="project" value="UniProtKB-EC"/>
</dbReference>
<name>A0ABS9EW39_9BACT</name>
<evidence type="ECO:0000313" key="4">
    <source>
        <dbReference type="EMBL" id="MCF4145450.1"/>
    </source>
</evidence>
<keyword evidence="4" id="KW-0418">Kinase</keyword>
<keyword evidence="5" id="KW-1185">Reference proteome</keyword>
<reference evidence="4 5" key="1">
    <citation type="submission" date="2022-01" db="EMBL/GenBank/DDBJ databases">
        <title>Dethiosulfovibrio faecalis sp. nov., a novel proteolytic, non-sulfur-reducing bacterium isolated from a marine aquaculture solid waste bioreactor.</title>
        <authorList>
            <person name="Grabowski S."/>
            <person name="Apolinario E."/>
            <person name="Schneider N."/>
            <person name="Marshall C.W."/>
            <person name="Sowers K.R."/>
        </authorList>
    </citation>
    <scope>NUCLEOTIDE SEQUENCE [LARGE SCALE GENOMIC DNA]</scope>
    <source>
        <strain evidence="4 5">DSM 12590</strain>
    </source>
</reference>
<comment type="caution">
    <text evidence="4">The sequence shown here is derived from an EMBL/GenBank/DDBJ whole genome shotgun (WGS) entry which is preliminary data.</text>
</comment>
<dbReference type="NCBIfam" id="TIGR00097">
    <property type="entry name" value="HMP-P_kinase"/>
    <property type="match status" value="1"/>
</dbReference>
<dbReference type="PANTHER" id="PTHR20858:SF17">
    <property type="entry name" value="HYDROXYMETHYLPYRIMIDINE_PHOSPHOMETHYLPYRIMIDINE KINASE THI20-RELATED"/>
    <property type="match status" value="1"/>
</dbReference>
<evidence type="ECO:0000259" key="3">
    <source>
        <dbReference type="Pfam" id="PF08543"/>
    </source>
</evidence>
<dbReference type="Proteomes" id="UP001200932">
    <property type="component" value="Unassembled WGS sequence"/>
</dbReference>
<dbReference type="InterPro" id="IPR013749">
    <property type="entry name" value="PM/HMP-P_kinase-1"/>
</dbReference>
<organism evidence="4 5">
    <name type="scientific">Dethiosulfovibrio acidaminovorans</name>
    <dbReference type="NCBI Taxonomy" id="133535"/>
    <lineage>
        <taxon>Bacteria</taxon>
        <taxon>Thermotogati</taxon>
        <taxon>Synergistota</taxon>
        <taxon>Synergistia</taxon>
        <taxon>Synergistales</taxon>
        <taxon>Dethiosulfovibrionaceae</taxon>
        <taxon>Dethiosulfovibrio</taxon>
    </lineage>
</organism>
<evidence type="ECO:0000313" key="5">
    <source>
        <dbReference type="Proteomes" id="UP001200932"/>
    </source>
</evidence>
<dbReference type="SUPFAM" id="SSF53613">
    <property type="entry name" value="Ribokinase-like"/>
    <property type="match status" value="1"/>
</dbReference>
<gene>
    <name evidence="4" type="primary">thiD</name>
    <name evidence="4" type="ORF">L2W31_08950</name>
</gene>
<proteinExistence type="predicted"/>
<dbReference type="CDD" id="cd01169">
    <property type="entry name" value="HMPP_kinase"/>
    <property type="match status" value="1"/>
</dbReference>
<protein>
    <recommendedName>
        <fullName evidence="2">hydroxymethylpyrimidine kinase</fullName>
        <ecNumber evidence="2">2.7.1.49</ecNumber>
    </recommendedName>
</protein>
<dbReference type="GO" id="GO:0008972">
    <property type="term" value="F:phosphomethylpyrimidine kinase activity"/>
    <property type="evidence" value="ECO:0007669"/>
    <property type="project" value="UniProtKB-EC"/>
</dbReference>
<evidence type="ECO:0000256" key="1">
    <source>
        <dbReference type="ARBA" id="ARBA00004948"/>
    </source>
</evidence>
<evidence type="ECO:0000256" key="2">
    <source>
        <dbReference type="ARBA" id="ARBA00012135"/>
    </source>
</evidence>
<dbReference type="PANTHER" id="PTHR20858">
    <property type="entry name" value="PHOSPHOMETHYLPYRIMIDINE KINASE"/>
    <property type="match status" value="1"/>
</dbReference>
<dbReference type="EMBL" id="JAKGUF010000013">
    <property type="protein sequence ID" value="MCF4145450.1"/>
    <property type="molecule type" value="Genomic_DNA"/>
</dbReference>
<comment type="pathway">
    <text evidence="1">Cofactor biosynthesis; thiamine diphosphate biosynthesis.</text>
</comment>
<dbReference type="Gene3D" id="3.40.1190.20">
    <property type="match status" value="1"/>
</dbReference>
<dbReference type="InterPro" id="IPR004399">
    <property type="entry name" value="HMP/HMP-P_kinase_dom"/>
</dbReference>
<keyword evidence="4" id="KW-0808">Transferase</keyword>
<dbReference type="InterPro" id="IPR029056">
    <property type="entry name" value="Ribokinase-like"/>
</dbReference>